<dbReference type="InterPro" id="IPR058163">
    <property type="entry name" value="LysR-type_TF_proteobact-type"/>
</dbReference>
<evidence type="ECO:0000256" key="5">
    <source>
        <dbReference type="SAM" id="MobiDB-lite"/>
    </source>
</evidence>
<dbReference type="PANTHER" id="PTHR30537:SF3">
    <property type="entry name" value="TRANSCRIPTIONAL REGULATORY PROTEIN"/>
    <property type="match status" value="1"/>
</dbReference>
<reference evidence="7 8" key="1">
    <citation type="submission" date="2014-12" db="EMBL/GenBank/DDBJ databases">
        <title>Genome assembly of Enhygromyxa salina DSM 15201.</title>
        <authorList>
            <person name="Sharma G."/>
            <person name="Subramanian S."/>
        </authorList>
    </citation>
    <scope>NUCLEOTIDE SEQUENCE [LARGE SCALE GENOMIC DNA]</scope>
    <source>
        <strain evidence="7 8">DSM 15201</strain>
    </source>
</reference>
<dbReference type="InterPro" id="IPR036390">
    <property type="entry name" value="WH_DNA-bd_sf"/>
</dbReference>
<accession>A0A0C2A143</accession>
<dbReference type="InterPro" id="IPR005119">
    <property type="entry name" value="LysR_subst-bd"/>
</dbReference>
<dbReference type="Gene3D" id="1.10.10.10">
    <property type="entry name" value="Winged helix-like DNA-binding domain superfamily/Winged helix DNA-binding domain"/>
    <property type="match status" value="1"/>
</dbReference>
<dbReference type="Pfam" id="PF00126">
    <property type="entry name" value="HTH_1"/>
    <property type="match status" value="1"/>
</dbReference>
<comment type="caution">
    <text evidence="7">The sequence shown here is derived from an EMBL/GenBank/DDBJ whole genome shotgun (WGS) entry which is preliminary data.</text>
</comment>
<keyword evidence="4" id="KW-0804">Transcription</keyword>
<dbReference type="PROSITE" id="PS50931">
    <property type="entry name" value="HTH_LYSR"/>
    <property type="match status" value="1"/>
</dbReference>
<evidence type="ECO:0000256" key="2">
    <source>
        <dbReference type="ARBA" id="ARBA00023015"/>
    </source>
</evidence>
<dbReference type="PANTHER" id="PTHR30537">
    <property type="entry name" value="HTH-TYPE TRANSCRIPTIONAL REGULATOR"/>
    <property type="match status" value="1"/>
</dbReference>
<dbReference type="SUPFAM" id="SSF46785">
    <property type="entry name" value="Winged helix' DNA-binding domain"/>
    <property type="match status" value="1"/>
</dbReference>
<name>A0A0C2A143_9BACT</name>
<protein>
    <submittedName>
        <fullName evidence="7">Transcriptional regulator</fullName>
    </submittedName>
</protein>
<proteinExistence type="inferred from homology"/>
<dbReference type="GO" id="GO:0006351">
    <property type="term" value="P:DNA-templated transcription"/>
    <property type="evidence" value="ECO:0007669"/>
    <property type="project" value="TreeGrafter"/>
</dbReference>
<dbReference type="EMBL" id="JMCC02000029">
    <property type="protein sequence ID" value="KIG17118.1"/>
    <property type="molecule type" value="Genomic_DNA"/>
</dbReference>
<gene>
    <name evidence="7" type="ORF">DB30_03715</name>
</gene>
<dbReference type="SUPFAM" id="SSF53850">
    <property type="entry name" value="Periplasmic binding protein-like II"/>
    <property type="match status" value="1"/>
</dbReference>
<evidence type="ECO:0000259" key="6">
    <source>
        <dbReference type="PROSITE" id="PS50931"/>
    </source>
</evidence>
<dbReference type="GO" id="GO:0003700">
    <property type="term" value="F:DNA-binding transcription factor activity"/>
    <property type="evidence" value="ECO:0007669"/>
    <property type="project" value="InterPro"/>
</dbReference>
<dbReference type="AlphaFoldDB" id="A0A0C2A143"/>
<organism evidence="7 8">
    <name type="scientific">Enhygromyxa salina</name>
    <dbReference type="NCBI Taxonomy" id="215803"/>
    <lineage>
        <taxon>Bacteria</taxon>
        <taxon>Pseudomonadati</taxon>
        <taxon>Myxococcota</taxon>
        <taxon>Polyangia</taxon>
        <taxon>Nannocystales</taxon>
        <taxon>Nannocystaceae</taxon>
        <taxon>Enhygromyxa</taxon>
    </lineage>
</organism>
<comment type="similarity">
    <text evidence="1">Belongs to the LysR transcriptional regulatory family.</text>
</comment>
<evidence type="ECO:0000256" key="3">
    <source>
        <dbReference type="ARBA" id="ARBA00023125"/>
    </source>
</evidence>
<keyword evidence="3" id="KW-0238">DNA-binding</keyword>
<sequence length="328" mass="35446">MQARSSMAAKTDRDRKHASAGSREPSAALTRRLNWDDLEVLLALARAGTLTGAGQRLGVNTTTVGRRLDGLEAALGVHLFDRSPSGVAATELARGLVPIAEAMERSVADALRLVEGRETEAEGLVRVSAPPGIANWFIAPAIARLRARHPKLIVELDAAVGYADLTRREADIALRSVRPRAGDLIALRLIEAESTIAAAPELIRKIQKLEDTSAIDWINWGPDLASLPDARWIADNVDPTRVVLRTSSMDAQIQAARAGLGAIIVGRPFLDWIELDELPLGPKLTKRVSALPTGSLWLVGHKALRGVPRIRAVWDFLVEEAAGFKPPR</sequence>
<dbReference type="Proteomes" id="UP000031599">
    <property type="component" value="Unassembled WGS sequence"/>
</dbReference>
<feature type="domain" description="HTH lysR-type" evidence="6">
    <location>
        <begin position="33"/>
        <end position="90"/>
    </location>
</feature>
<dbReference type="GO" id="GO:0043565">
    <property type="term" value="F:sequence-specific DNA binding"/>
    <property type="evidence" value="ECO:0007669"/>
    <property type="project" value="TreeGrafter"/>
</dbReference>
<keyword evidence="2" id="KW-0805">Transcription regulation</keyword>
<evidence type="ECO:0000313" key="8">
    <source>
        <dbReference type="Proteomes" id="UP000031599"/>
    </source>
</evidence>
<dbReference type="InterPro" id="IPR036388">
    <property type="entry name" value="WH-like_DNA-bd_sf"/>
</dbReference>
<dbReference type="InterPro" id="IPR000847">
    <property type="entry name" value="LysR_HTH_N"/>
</dbReference>
<dbReference type="Gene3D" id="3.40.190.290">
    <property type="match status" value="1"/>
</dbReference>
<feature type="region of interest" description="Disordered" evidence="5">
    <location>
        <begin position="1"/>
        <end position="27"/>
    </location>
</feature>
<evidence type="ECO:0000256" key="1">
    <source>
        <dbReference type="ARBA" id="ARBA00009437"/>
    </source>
</evidence>
<evidence type="ECO:0000313" key="7">
    <source>
        <dbReference type="EMBL" id="KIG17118.1"/>
    </source>
</evidence>
<evidence type="ECO:0000256" key="4">
    <source>
        <dbReference type="ARBA" id="ARBA00023163"/>
    </source>
</evidence>
<dbReference type="Pfam" id="PF03466">
    <property type="entry name" value="LysR_substrate"/>
    <property type="match status" value="1"/>
</dbReference>